<dbReference type="InterPro" id="IPR044846">
    <property type="entry name" value="GH10"/>
</dbReference>
<keyword evidence="8" id="KW-0326">Glycosidase</keyword>
<keyword evidence="9" id="KW-0624">Polysaccharide degradation</keyword>
<evidence type="ECO:0000313" key="11">
    <source>
        <dbReference type="EMBL" id="GAF68419.1"/>
    </source>
</evidence>
<comment type="catalytic activity">
    <reaction evidence="1">
        <text>Endohydrolysis of (1-&gt;4)-beta-D-xylosidic linkages in xylans.</text>
        <dbReference type="EC" id="3.2.1.8"/>
    </reaction>
</comment>
<dbReference type="GO" id="GO:0045493">
    <property type="term" value="P:xylan catabolic process"/>
    <property type="evidence" value="ECO:0007669"/>
    <property type="project" value="UniProtKB-KW"/>
</dbReference>
<organism evidence="11">
    <name type="scientific">marine sediment metagenome</name>
    <dbReference type="NCBI Taxonomy" id="412755"/>
    <lineage>
        <taxon>unclassified sequences</taxon>
        <taxon>metagenomes</taxon>
        <taxon>ecological metagenomes</taxon>
    </lineage>
</organism>
<name>X0RHT7_9ZZZZ</name>
<dbReference type="InterPro" id="IPR017853">
    <property type="entry name" value="GH"/>
</dbReference>
<dbReference type="PANTHER" id="PTHR31490">
    <property type="entry name" value="GLYCOSYL HYDROLASE"/>
    <property type="match status" value="1"/>
</dbReference>
<dbReference type="PANTHER" id="PTHR31490:SF88">
    <property type="entry name" value="BETA-XYLANASE"/>
    <property type="match status" value="1"/>
</dbReference>
<comment type="similarity">
    <text evidence="2">Belongs to the glycosyl hydrolase 10 (cellulase F) family.</text>
</comment>
<keyword evidence="4" id="KW-0858">Xylan degradation</keyword>
<dbReference type="SUPFAM" id="SSF51445">
    <property type="entry name" value="(Trans)glycosidases"/>
    <property type="match status" value="1"/>
</dbReference>
<dbReference type="EC" id="3.2.1.8" evidence="3"/>
<evidence type="ECO:0000256" key="1">
    <source>
        <dbReference type="ARBA" id="ARBA00000681"/>
    </source>
</evidence>
<feature type="non-terminal residue" evidence="11">
    <location>
        <position position="191"/>
    </location>
</feature>
<dbReference type="PROSITE" id="PS51257">
    <property type="entry name" value="PROKAR_LIPOPROTEIN"/>
    <property type="match status" value="1"/>
</dbReference>
<reference evidence="11" key="1">
    <citation type="journal article" date="2014" name="Front. Microbiol.">
        <title>High frequency of phylogenetically diverse reductive dehalogenase-homologous genes in deep subseafloor sedimentary metagenomes.</title>
        <authorList>
            <person name="Kawai M."/>
            <person name="Futagami T."/>
            <person name="Toyoda A."/>
            <person name="Takaki Y."/>
            <person name="Nishi S."/>
            <person name="Hori S."/>
            <person name="Arai W."/>
            <person name="Tsubouchi T."/>
            <person name="Morono Y."/>
            <person name="Uchiyama I."/>
            <person name="Ito T."/>
            <person name="Fujiyama A."/>
            <person name="Inagaki F."/>
            <person name="Takami H."/>
        </authorList>
    </citation>
    <scope>NUCLEOTIDE SEQUENCE</scope>
    <source>
        <strain evidence="11">Expedition CK06-06</strain>
    </source>
</reference>
<evidence type="ECO:0000256" key="4">
    <source>
        <dbReference type="ARBA" id="ARBA00022651"/>
    </source>
</evidence>
<dbReference type="Pfam" id="PF00331">
    <property type="entry name" value="Glyco_hydro_10"/>
    <property type="match status" value="1"/>
</dbReference>
<keyword evidence="6" id="KW-0378">Hydrolase</keyword>
<dbReference type="InterPro" id="IPR001000">
    <property type="entry name" value="GH10_dom"/>
</dbReference>
<evidence type="ECO:0000256" key="8">
    <source>
        <dbReference type="ARBA" id="ARBA00023295"/>
    </source>
</evidence>
<protein>
    <recommendedName>
        <fullName evidence="3">endo-1,4-beta-xylanase</fullName>
        <ecNumber evidence="3">3.2.1.8</ecNumber>
    </recommendedName>
</protein>
<sequence length="191" mass="21147">MTRLAGGLLTAAAACFVALAAALPAPAAAAMDPLSDEAIDARIRTHRTSDVTLTVLDAAGKPLAGKTVTVRQVRHQFLFGCNIFRLDPTDTSAAQEAYQDRYKALLNYATLPFYWGAFERREGTTETQRIRAMAEWCKARGIRTKGHPLCWHTVKPRWLEGKTLGEVKRLQLGRITRDVTAFKGLTDCWDV</sequence>
<proteinExistence type="inferred from homology"/>
<evidence type="ECO:0000256" key="9">
    <source>
        <dbReference type="ARBA" id="ARBA00023326"/>
    </source>
</evidence>
<evidence type="ECO:0000259" key="10">
    <source>
        <dbReference type="Pfam" id="PF00331"/>
    </source>
</evidence>
<dbReference type="Gene3D" id="3.20.20.80">
    <property type="entry name" value="Glycosidases"/>
    <property type="match status" value="1"/>
</dbReference>
<evidence type="ECO:0000256" key="5">
    <source>
        <dbReference type="ARBA" id="ARBA00022729"/>
    </source>
</evidence>
<evidence type="ECO:0000256" key="2">
    <source>
        <dbReference type="ARBA" id="ARBA00007495"/>
    </source>
</evidence>
<dbReference type="GO" id="GO:0031176">
    <property type="term" value="F:endo-1,4-beta-xylanase activity"/>
    <property type="evidence" value="ECO:0007669"/>
    <property type="project" value="UniProtKB-EC"/>
</dbReference>
<evidence type="ECO:0000256" key="3">
    <source>
        <dbReference type="ARBA" id="ARBA00012590"/>
    </source>
</evidence>
<evidence type="ECO:0000256" key="6">
    <source>
        <dbReference type="ARBA" id="ARBA00022801"/>
    </source>
</evidence>
<comment type="caution">
    <text evidence="11">The sequence shown here is derived from an EMBL/GenBank/DDBJ whole genome shotgun (WGS) entry which is preliminary data.</text>
</comment>
<evidence type="ECO:0000256" key="7">
    <source>
        <dbReference type="ARBA" id="ARBA00023277"/>
    </source>
</evidence>
<keyword evidence="5" id="KW-0732">Signal</keyword>
<dbReference type="AlphaFoldDB" id="X0RHT7"/>
<gene>
    <name evidence="11" type="ORF">S01H1_09964</name>
</gene>
<keyword evidence="7" id="KW-0119">Carbohydrate metabolism</keyword>
<feature type="domain" description="GH10" evidence="10">
    <location>
        <begin position="113"/>
        <end position="191"/>
    </location>
</feature>
<accession>X0RHT7</accession>
<dbReference type="EMBL" id="BARS01005089">
    <property type="protein sequence ID" value="GAF68419.1"/>
    <property type="molecule type" value="Genomic_DNA"/>
</dbReference>